<dbReference type="GO" id="GO:0005975">
    <property type="term" value="P:carbohydrate metabolic process"/>
    <property type="evidence" value="ECO:0007669"/>
    <property type="project" value="InterPro"/>
</dbReference>
<dbReference type="EMBL" id="DVOT01000002">
    <property type="protein sequence ID" value="HIV26333.1"/>
    <property type="molecule type" value="Genomic_DNA"/>
</dbReference>
<accession>A0A9D1P6A3</accession>
<reference evidence="2" key="1">
    <citation type="submission" date="2020-10" db="EMBL/GenBank/DDBJ databases">
        <authorList>
            <person name="Gilroy R."/>
        </authorList>
    </citation>
    <scope>NUCLEOTIDE SEQUENCE</scope>
    <source>
        <strain evidence="2">CHK183-6373</strain>
    </source>
</reference>
<reference evidence="2" key="2">
    <citation type="journal article" date="2021" name="PeerJ">
        <title>Extensive microbial diversity within the chicken gut microbiome revealed by metagenomics and culture.</title>
        <authorList>
            <person name="Gilroy R."/>
            <person name="Ravi A."/>
            <person name="Getino M."/>
            <person name="Pursley I."/>
            <person name="Horton D.L."/>
            <person name="Alikhan N.F."/>
            <person name="Baker D."/>
            <person name="Gharbi K."/>
            <person name="Hall N."/>
            <person name="Watson M."/>
            <person name="Adriaenssens E.M."/>
            <person name="Foster-Nyarko E."/>
            <person name="Jarju S."/>
            <person name="Secka A."/>
            <person name="Antonio M."/>
            <person name="Oren A."/>
            <person name="Chaudhuri R.R."/>
            <person name="La Ragione R."/>
            <person name="Hildebrand F."/>
            <person name="Pallen M.J."/>
        </authorList>
    </citation>
    <scope>NUCLEOTIDE SEQUENCE</scope>
    <source>
        <strain evidence="2">CHK183-6373</strain>
    </source>
</reference>
<dbReference type="AlphaFoldDB" id="A0A9D1P6A3"/>
<dbReference type="SUPFAM" id="SSF48208">
    <property type="entry name" value="Six-hairpin glycosidases"/>
    <property type="match status" value="1"/>
</dbReference>
<evidence type="ECO:0000313" key="2">
    <source>
        <dbReference type="EMBL" id="HIV26333.1"/>
    </source>
</evidence>
<dbReference type="InterPro" id="IPR012341">
    <property type="entry name" value="6hp_glycosidase-like_sf"/>
</dbReference>
<dbReference type="Pfam" id="PF18961">
    <property type="entry name" value="DUF5703_N"/>
    <property type="match status" value="1"/>
</dbReference>
<comment type="caution">
    <text evidence="2">The sequence shown here is derived from an EMBL/GenBank/DDBJ whole genome shotgun (WGS) entry which is preliminary data.</text>
</comment>
<gene>
    <name evidence="2" type="ORF">IAA64_00050</name>
</gene>
<sequence length="707" mass="79597">MHRTIQDYDFSYEGFMESAEQSLPLGNGDVGANVWLDRTGTLHLLFSKTDSWTELNRLVKTGHFSLALSPNPFAEGARFTLCLADGMLRIQAEKASVSLYADANAPCVRLLAEADAPLAARLEVHNYRNRPLHFSYTNAYQYSAAEVADGLCESADRVFDVPGGVAVCHRNEGSCYRDMLRTQDMEGFAEDRPDPLDGRIFGVAAFAPGLATREHALVSRAPAREISLAFYSRSAQGESSATWAEAVCQLCDRHGTDARQPVAAHIAAWRAYWERCYVYVWGDEDAEALTRAYVCQRYLTHCADRGAYPIKFNGSIFTAHMFEELPGNYDRRRWGGAYWIQNTRLIYWHLLAAGDYEAMVPFFRMCLDAMPVCVERVARHFGHRGMLLPETVTFFGLYNDKDYGLPEERARGARRGVPVNHYIRFHFEGMLEIAYMMLRYLALSGEGALRQELYEFVRQVLLFFDEHFDKLDGRIFLCPVSSLETWQTCANDLPDIAGLTVLLAELETCADVPEALASLAARMRAELPALPMATENGARVLLPCETRIDAKTRNVENPELYAVFPFPLFGLGRADLQVARDTFERRRFRHGFGWCQDAIQAVRLGLTDTVKNILVKAARMKDERAIFPAFFGPNFDETPDQDHGSNLCLALIYMLLQSDGTNALPFPAWPESWNARFRLPICAGRWICGECVDGQKTVREEGTLAGV</sequence>
<protein>
    <recommendedName>
        <fullName evidence="1">DUF5703 domain-containing protein</fullName>
    </recommendedName>
</protein>
<dbReference type="Proteomes" id="UP000886884">
    <property type="component" value="Unassembled WGS sequence"/>
</dbReference>
<name>A0A9D1P6A3_9FIRM</name>
<organism evidence="2 3">
    <name type="scientific">Candidatus Ornithocaccomicrobium faecavium</name>
    <dbReference type="NCBI Taxonomy" id="2840890"/>
    <lineage>
        <taxon>Bacteria</taxon>
        <taxon>Bacillati</taxon>
        <taxon>Bacillota</taxon>
        <taxon>Clostridia</taxon>
        <taxon>Candidatus Ornithocaccomicrobium</taxon>
    </lineage>
</organism>
<proteinExistence type="predicted"/>
<evidence type="ECO:0000313" key="3">
    <source>
        <dbReference type="Proteomes" id="UP000886884"/>
    </source>
</evidence>
<dbReference type="Gene3D" id="1.50.10.10">
    <property type="match status" value="1"/>
</dbReference>
<dbReference type="InterPro" id="IPR043757">
    <property type="entry name" value="DUF5703_N"/>
</dbReference>
<dbReference type="InterPro" id="IPR008928">
    <property type="entry name" value="6-hairpin_glycosidase_sf"/>
</dbReference>
<feature type="domain" description="DUF5703" evidence="1">
    <location>
        <begin position="18"/>
        <end position="278"/>
    </location>
</feature>
<evidence type="ECO:0000259" key="1">
    <source>
        <dbReference type="Pfam" id="PF18961"/>
    </source>
</evidence>